<dbReference type="PROSITE" id="PS51843">
    <property type="entry name" value="NR_LBD"/>
    <property type="match status" value="1"/>
</dbReference>
<reference evidence="12" key="1">
    <citation type="submission" date="2021-02" db="EMBL/GenBank/DDBJ databases">
        <authorList>
            <person name="Nowell W R."/>
        </authorList>
    </citation>
    <scope>NUCLEOTIDE SEQUENCE</scope>
</reference>
<dbReference type="SUPFAM" id="SSF48508">
    <property type="entry name" value="Nuclear receptor ligand-binding domain"/>
    <property type="match status" value="2"/>
</dbReference>
<dbReference type="SUPFAM" id="SSF57716">
    <property type="entry name" value="Glucocorticoid receptor-like (DNA-binding domain)"/>
    <property type="match status" value="1"/>
</dbReference>
<dbReference type="PROSITE" id="PS51030">
    <property type="entry name" value="NUCLEAR_REC_DBD_2"/>
    <property type="match status" value="1"/>
</dbReference>
<dbReference type="AlphaFoldDB" id="A0A820LG58"/>
<protein>
    <submittedName>
        <fullName evidence="12">Uncharacterized protein</fullName>
    </submittedName>
</protein>
<keyword evidence="4" id="KW-0805">Transcription regulation</keyword>
<keyword evidence="5" id="KW-0238">DNA-binding</keyword>
<dbReference type="OrthoDB" id="6352325at2759"/>
<evidence type="ECO:0000256" key="8">
    <source>
        <dbReference type="ARBA" id="ARBA00023242"/>
    </source>
</evidence>
<evidence type="ECO:0000313" key="12">
    <source>
        <dbReference type="EMBL" id="CAF4356865.1"/>
    </source>
</evidence>
<dbReference type="EMBL" id="CAJOBP010002477">
    <property type="protein sequence ID" value="CAF4356865.1"/>
    <property type="molecule type" value="Genomic_DNA"/>
</dbReference>
<evidence type="ECO:0000313" key="13">
    <source>
        <dbReference type="Proteomes" id="UP000663873"/>
    </source>
</evidence>
<keyword evidence="7" id="KW-0675">Receptor</keyword>
<dbReference type="Proteomes" id="UP000663873">
    <property type="component" value="Unassembled WGS sequence"/>
</dbReference>
<evidence type="ECO:0000256" key="3">
    <source>
        <dbReference type="ARBA" id="ARBA00022833"/>
    </source>
</evidence>
<dbReference type="InterPro" id="IPR000536">
    <property type="entry name" value="Nucl_hrmn_rcpt_lig-bd"/>
</dbReference>
<accession>A0A820LG58</accession>
<keyword evidence="13" id="KW-1185">Reference proteome</keyword>
<gene>
    <name evidence="11" type="ORF">TIS948_LOCUS28035</name>
    <name evidence="12" type="ORF">UJA718_LOCUS16174</name>
</gene>
<dbReference type="InterPro" id="IPR013088">
    <property type="entry name" value="Znf_NHR/GATA"/>
</dbReference>
<dbReference type="PRINTS" id="PR00047">
    <property type="entry name" value="STROIDFINGER"/>
</dbReference>
<keyword evidence="6" id="KW-0804">Transcription</keyword>
<proteinExistence type="predicted"/>
<evidence type="ECO:0000256" key="2">
    <source>
        <dbReference type="ARBA" id="ARBA00022771"/>
    </source>
</evidence>
<dbReference type="GO" id="GO:0004879">
    <property type="term" value="F:nuclear receptor activity"/>
    <property type="evidence" value="ECO:0007669"/>
    <property type="project" value="TreeGrafter"/>
</dbReference>
<evidence type="ECO:0000256" key="1">
    <source>
        <dbReference type="ARBA" id="ARBA00022723"/>
    </source>
</evidence>
<evidence type="ECO:0000259" key="10">
    <source>
        <dbReference type="PROSITE" id="PS51843"/>
    </source>
</evidence>
<dbReference type="GO" id="GO:0000122">
    <property type="term" value="P:negative regulation of transcription by RNA polymerase II"/>
    <property type="evidence" value="ECO:0007669"/>
    <property type="project" value="TreeGrafter"/>
</dbReference>
<name>A0A820LG58_9BILA</name>
<dbReference type="Pfam" id="PF00105">
    <property type="entry name" value="zf-C4"/>
    <property type="match status" value="1"/>
</dbReference>
<keyword evidence="8" id="KW-0539">Nucleus</keyword>
<evidence type="ECO:0000256" key="4">
    <source>
        <dbReference type="ARBA" id="ARBA00023015"/>
    </source>
</evidence>
<dbReference type="PANTHER" id="PTHR24082">
    <property type="entry name" value="NUCLEAR HORMONE RECEPTOR"/>
    <property type="match status" value="1"/>
</dbReference>
<evidence type="ECO:0000256" key="5">
    <source>
        <dbReference type="ARBA" id="ARBA00023125"/>
    </source>
</evidence>
<keyword evidence="3" id="KW-0862">Zinc</keyword>
<dbReference type="Gene3D" id="3.30.50.10">
    <property type="entry name" value="Erythroid Transcription Factor GATA-1, subunit A"/>
    <property type="match status" value="1"/>
</dbReference>
<dbReference type="Gene3D" id="1.10.565.10">
    <property type="entry name" value="Retinoid X Receptor"/>
    <property type="match status" value="1"/>
</dbReference>
<evidence type="ECO:0000256" key="6">
    <source>
        <dbReference type="ARBA" id="ARBA00023163"/>
    </source>
</evidence>
<dbReference type="GO" id="GO:0008270">
    <property type="term" value="F:zinc ion binding"/>
    <property type="evidence" value="ECO:0007669"/>
    <property type="project" value="UniProtKB-KW"/>
</dbReference>
<dbReference type="GO" id="GO:0045944">
    <property type="term" value="P:positive regulation of transcription by RNA polymerase II"/>
    <property type="evidence" value="ECO:0007669"/>
    <property type="project" value="TreeGrafter"/>
</dbReference>
<sequence length="427" mass="48992">MMTQDYIRHRKRPLNLSYALDTDQQRTTNIRRKPEYLTCSICGGSAHGYNFDAITCESCKAFFRRNALKPDSEFKCRINTGKCVITESTRKRCKACRLAKCLEQGMRADWILTDAERVKKRKKIEENRLLRQTIYPDSSDTDEMETIKRKDRTYDNEQGHDTNGDSSVSLSLMPVERALLSPEDLIKIKKVQQAYSDSVRLISLPSHIPSYPQLVRITEASDMINIPANIQATRLITYFKLLPEFSSLNENDKLILIKYNTFPLAFIRAALTYDVAADTYHEPNTDDCIFTGTDLIKCFGLHQYEQSTRCIQNLLIASANDTLILQILLVVMIFSKGSSICTYEDEVEPIAENILAIFTAQNLFVDLLWKYCQNKFGYSKTAKIWLKLTMSSMDAHFQASTTRHDYIKVDSVARQLLPLMKSVMLIV</sequence>
<dbReference type="GO" id="GO:0030154">
    <property type="term" value="P:cell differentiation"/>
    <property type="evidence" value="ECO:0007669"/>
    <property type="project" value="TreeGrafter"/>
</dbReference>
<dbReference type="PANTHER" id="PTHR24082:SF283">
    <property type="entry name" value="NUCLEAR HORMONE RECEPTOR HR96"/>
    <property type="match status" value="1"/>
</dbReference>
<evidence type="ECO:0000313" key="11">
    <source>
        <dbReference type="EMBL" id="CAF3404746.1"/>
    </source>
</evidence>
<dbReference type="InterPro" id="IPR001628">
    <property type="entry name" value="Znf_hrmn_rcpt"/>
</dbReference>
<dbReference type="GO" id="GO:0000978">
    <property type="term" value="F:RNA polymerase II cis-regulatory region sequence-specific DNA binding"/>
    <property type="evidence" value="ECO:0007669"/>
    <property type="project" value="TreeGrafter"/>
</dbReference>
<comment type="caution">
    <text evidence="12">The sequence shown here is derived from an EMBL/GenBank/DDBJ whole genome shotgun (WGS) entry which is preliminary data.</text>
</comment>
<dbReference type="Proteomes" id="UP000663825">
    <property type="component" value="Unassembled WGS sequence"/>
</dbReference>
<keyword evidence="1" id="KW-0479">Metal-binding</keyword>
<dbReference type="EMBL" id="CAJNXB010005049">
    <property type="protein sequence ID" value="CAF3404746.1"/>
    <property type="molecule type" value="Genomic_DNA"/>
</dbReference>
<dbReference type="InterPro" id="IPR035500">
    <property type="entry name" value="NHR-like_dom_sf"/>
</dbReference>
<dbReference type="InterPro" id="IPR050234">
    <property type="entry name" value="Nuclear_hormone_rcpt_NR1"/>
</dbReference>
<evidence type="ECO:0000259" key="9">
    <source>
        <dbReference type="PROSITE" id="PS51030"/>
    </source>
</evidence>
<feature type="domain" description="NR LBD" evidence="10">
    <location>
        <begin position="183"/>
        <end position="427"/>
    </location>
</feature>
<evidence type="ECO:0000256" key="7">
    <source>
        <dbReference type="ARBA" id="ARBA00023170"/>
    </source>
</evidence>
<organism evidence="12 13">
    <name type="scientific">Rotaria socialis</name>
    <dbReference type="NCBI Taxonomy" id="392032"/>
    <lineage>
        <taxon>Eukaryota</taxon>
        <taxon>Metazoa</taxon>
        <taxon>Spiralia</taxon>
        <taxon>Gnathifera</taxon>
        <taxon>Rotifera</taxon>
        <taxon>Eurotatoria</taxon>
        <taxon>Bdelloidea</taxon>
        <taxon>Philodinida</taxon>
        <taxon>Philodinidae</taxon>
        <taxon>Rotaria</taxon>
    </lineage>
</organism>
<keyword evidence="2" id="KW-0863">Zinc-finger</keyword>
<feature type="domain" description="Nuclear receptor" evidence="9">
    <location>
        <begin position="36"/>
        <end position="113"/>
    </location>
</feature>
<dbReference type="SMART" id="SM00399">
    <property type="entry name" value="ZnF_C4"/>
    <property type="match status" value="1"/>
</dbReference>